<evidence type="ECO:0000313" key="4">
    <source>
        <dbReference type="EMBL" id="MDQ0177983.1"/>
    </source>
</evidence>
<sequence length="600" mass="68960">MEEQLSKYLHVIAAYSPSAMTRKNKFTFLSKKTGIPQAYLWDGNTAKIQPFGEFNDRVMSVYHSPTGDKTVVGIDHNGNEKQQFYLVSQNGKKKEPLIISPEHFHHFGGWSTDEHHIVFSSNRRNSGYFDLFVLNMQTRQEQMVFEYDGNCVPICWLKDSKKIVIRIQETNIDHSLYILDIETKELVKIGPKDVTARFTSLVLSEDGQTAFVLSDFENDTLTIYHFSLEQPEKLYKVIEPCMWDIEELALSPDEAFLLYTINEGGTSKLHIFEFSTNKITHLSNVRSGVIDSLSWLDQSHFVFALKSPIMPGDIWMYDLRHKEGKRITHDGASPDIEHLWVEPELCTFTSFDGLKVPYFYYSKEKIPKAAVVYVHGGPEHQIRAEFHPVIQYLVSKGFAVAAPNVRGSMGYGRKYVQLDDRRKRMDAVADLANLAEALATTKQIKPNKIGIMGRSYGGFMVLASLTHYPTYWAAGIDIVGISHFKTFLENTGPWRRRLREYEYGFLEEDADFFEEIAPLNHLEHIKAPLLVFHGRNDTRVPVSEAEQLTNKMFEMGKEVELVIFENEGHQTEKIENHLTMNRKIVAFFNWISEKNSPTSK</sequence>
<keyword evidence="4" id="KW-0645">Protease</keyword>
<dbReference type="PANTHER" id="PTHR42776:SF27">
    <property type="entry name" value="DIPEPTIDYL PEPTIDASE FAMILY MEMBER 6"/>
    <property type="match status" value="1"/>
</dbReference>
<dbReference type="GO" id="GO:0004177">
    <property type="term" value="F:aminopeptidase activity"/>
    <property type="evidence" value="ECO:0007669"/>
    <property type="project" value="UniProtKB-KW"/>
</dbReference>
<dbReference type="SUPFAM" id="SSF53474">
    <property type="entry name" value="alpha/beta-Hydrolases"/>
    <property type="match status" value="1"/>
</dbReference>
<dbReference type="InterPro" id="IPR001375">
    <property type="entry name" value="Peptidase_S9_cat"/>
</dbReference>
<reference evidence="4 5" key="1">
    <citation type="submission" date="2023-07" db="EMBL/GenBank/DDBJ databases">
        <title>Genomic Encyclopedia of Type Strains, Phase IV (KMG-IV): sequencing the most valuable type-strain genomes for metagenomic binning, comparative biology and taxonomic classification.</title>
        <authorList>
            <person name="Goeker M."/>
        </authorList>
    </citation>
    <scope>NUCLEOTIDE SEQUENCE [LARGE SCALE GENOMIC DNA]</scope>
    <source>
        <strain evidence="4 5">DSM 23837</strain>
    </source>
</reference>
<gene>
    <name evidence="4" type="ORF">J2S08_003877</name>
</gene>
<name>A0ABT9WXH2_9BACI</name>
<feature type="domain" description="Peptidase S9 prolyl oligopeptidase catalytic" evidence="2">
    <location>
        <begin position="386"/>
        <end position="590"/>
    </location>
</feature>
<keyword evidence="1" id="KW-0378">Hydrolase</keyword>
<evidence type="ECO:0000256" key="1">
    <source>
        <dbReference type="ARBA" id="ARBA00022801"/>
    </source>
</evidence>
<feature type="domain" description="Peptidase S9A N-terminal" evidence="3">
    <location>
        <begin position="58"/>
        <end position="323"/>
    </location>
</feature>
<dbReference type="InterPro" id="IPR023302">
    <property type="entry name" value="Pept_S9A_N"/>
</dbReference>
<dbReference type="Gene3D" id="3.40.50.1820">
    <property type="entry name" value="alpha/beta hydrolase"/>
    <property type="match status" value="1"/>
</dbReference>
<evidence type="ECO:0000313" key="5">
    <source>
        <dbReference type="Proteomes" id="UP001223586"/>
    </source>
</evidence>
<dbReference type="EMBL" id="JAUSTT010000031">
    <property type="protein sequence ID" value="MDQ0177983.1"/>
    <property type="molecule type" value="Genomic_DNA"/>
</dbReference>
<dbReference type="RefSeq" id="WP_307232442.1">
    <property type="nucleotide sequence ID" value="NZ_JAUSTT010000031.1"/>
</dbReference>
<dbReference type="Proteomes" id="UP001223586">
    <property type="component" value="Unassembled WGS sequence"/>
</dbReference>
<dbReference type="PANTHER" id="PTHR42776">
    <property type="entry name" value="SERINE PEPTIDASE S9 FAMILY MEMBER"/>
    <property type="match status" value="1"/>
</dbReference>
<keyword evidence="4" id="KW-0031">Aminopeptidase</keyword>
<dbReference type="Pfam" id="PF00326">
    <property type="entry name" value="Peptidase_S9"/>
    <property type="match status" value="1"/>
</dbReference>
<comment type="caution">
    <text evidence="4">The sequence shown here is derived from an EMBL/GenBank/DDBJ whole genome shotgun (WGS) entry which is preliminary data.</text>
</comment>
<keyword evidence="5" id="KW-1185">Reference proteome</keyword>
<evidence type="ECO:0000259" key="3">
    <source>
        <dbReference type="Pfam" id="PF02897"/>
    </source>
</evidence>
<dbReference type="Gene3D" id="2.120.10.30">
    <property type="entry name" value="TolB, C-terminal domain"/>
    <property type="match status" value="2"/>
</dbReference>
<organism evidence="4 5">
    <name type="scientific">Bacillus chungangensis</name>
    <dbReference type="NCBI Taxonomy" id="587633"/>
    <lineage>
        <taxon>Bacteria</taxon>
        <taxon>Bacillati</taxon>
        <taxon>Bacillota</taxon>
        <taxon>Bacilli</taxon>
        <taxon>Bacillales</taxon>
        <taxon>Bacillaceae</taxon>
        <taxon>Bacillus</taxon>
    </lineage>
</organism>
<evidence type="ECO:0000259" key="2">
    <source>
        <dbReference type="Pfam" id="PF00326"/>
    </source>
</evidence>
<dbReference type="InterPro" id="IPR029058">
    <property type="entry name" value="AB_hydrolase_fold"/>
</dbReference>
<proteinExistence type="predicted"/>
<dbReference type="SUPFAM" id="SSF82171">
    <property type="entry name" value="DPP6 N-terminal domain-like"/>
    <property type="match status" value="1"/>
</dbReference>
<dbReference type="Pfam" id="PF02897">
    <property type="entry name" value="Peptidase_S9_N"/>
    <property type="match status" value="1"/>
</dbReference>
<dbReference type="InterPro" id="IPR011042">
    <property type="entry name" value="6-blade_b-propeller_TolB-like"/>
</dbReference>
<accession>A0ABT9WXH2</accession>
<protein>
    <submittedName>
        <fullName evidence="4">Dipeptidyl aminopeptidase/acylaminoacyl peptidase</fullName>
    </submittedName>
</protein>